<feature type="compositionally biased region" description="Pro residues" evidence="1">
    <location>
        <begin position="214"/>
        <end position="233"/>
    </location>
</feature>
<evidence type="ECO:0000256" key="1">
    <source>
        <dbReference type="SAM" id="MobiDB-lite"/>
    </source>
</evidence>
<feature type="transmembrane region" description="Helical" evidence="2">
    <location>
        <begin position="12"/>
        <end position="39"/>
    </location>
</feature>
<evidence type="ECO:0000313" key="3">
    <source>
        <dbReference type="EMBL" id="SBV28756.1"/>
    </source>
</evidence>
<feature type="transmembrane region" description="Helical" evidence="2">
    <location>
        <begin position="72"/>
        <end position="94"/>
    </location>
</feature>
<keyword evidence="2" id="KW-0812">Transmembrane</keyword>
<proteinExistence type="predicted"/>
<dbReference type="STRING" id="307121.GA0070620_4310"/>
<name>A0A1C3N8A2_9ACTN</name>
<dbReference type="RefSeq" id="WP_091593585.1">
    <property type="nucleotide sequence ID" value="NZ_JBHRWG010000004.1"/>
</dbReference>
<dbReference type="EMBL" id="LT598496">
    <property type="protein sequence ID" value="SBV28756.1"/>
    <property type="molecule type" value="Genomic_DNA"/>
</dbReference>
<dbReference type="AlphaFoldDB" id="A0A1C3N8A2"/>
<reference evidence="4" key="1">
    <citation type="submission" date="2016-06" db="EMBL/GenBank/DDBJ databases">
        <authorList>
            <person name="Varghese N."/>
            <person name="Submissions Spin"/>
        </authorList>
    </citation>
    <scope>NUCLEOTIDE SEQUENCE [LARGE SCALE GENOMIC DNA]</scope>
    <source>
        <strain evidence="4">DSM 45344</strain>
    </source>
</reference>
<gene>
    <name evidence="3" type="ORF">GA0070620_4310</name>
</gene>
<organism evidence="3 4">
    <name type="scientific">Micromonospora krabiensis</name>
    <dbReference type="NCBI Taxonomy" id="307121"/>
    <lineage>
        <taxon>Bacteria</taxon>
        <taxon>Bacillati</taxon>
        <taxon>Actinomycetota</taxon>
        <taxon>Actinomycetes</taxon>
        <taxon>Micromonosporales</taxon>
        <taxon>Micromonosporaceae</taxon>
        <taxon>Micromonospora</taxon>
    </lineage>
</organism>
<evidence type="ECO:0000256" key="2">
    <source>
        <dbReference type="SAM" id="Phobius"/>
    </source>
</evidence>
<keyword evidence="2" id="KW-1133">Transmembrane helix</keyword>
<protein>
    <submittedName>
        <fullName evidence="3">Uncharacterized protein</fullName>
    </submittedName>
</protein>
<feature type="compositionally biased region" description="Low complexity" evidence="1">
    <location>
        <begin position="201"/>
        <end position="213"/>
    </location>
</feature>
<feature type="transmembrane region" description="Helical" evidence="2">
    <location>
        <begin position="152"/>
        <end position="177"/>
    </location>
</feature>
<dbReference type="PATRIC" id="fig|307121.4.peg.4408"/>
<feature type="transmembrane region" description="Helical" evidence="2">
    <location>
        <begin position="101"/>
        <end position="122"/>
    </location>
</feature>
<keyword evidence="4" id="KW-1185">Reference proteome</keyword>
<evidence type="ECO:0000313" key="4">
    <source>
        <dbReference type="Proteomes" id="UP000199393"/>
    </source>
</evidence>
<feature type="region of interest" description="Disordered" evidence="1">
    <location>
        <begin position="188"/>
        <end position="233"/>
    </location>
</feature>
<accession>A0A1C3N8A2</accession>
<dbReference type="OrthoDB" id="3406178at2"/>
<sequence>MSYPAQVTRRPAVVAAATAVLLLMAVAALAYAVAGLAVLGGTVDRFRSAAAGTGAGTGDIGDVVTLLRLSGVLSAVVSLLAGVLLAVLAIGVSAGRAGARVATWVVCGLGLFCGCCGLAVLVGERAAPLRLAADEQATSQLFGLVGDAHPSWWIPLTGGLSVGQALGYFVVAILLAWPSATSWFRRPSAPTAPHHPPAPTSYPSTPHHPQTPTGYPPAPPQPPSPTTPEHPYP</sequence>
<dbReference type="Proteomes" id="UP000199393">
    <property type="component" value="Chromosome I"/>
</dbReference>
<keyword evidence="2" id="KW-0472">Membrane</keyword>